<organism evidence="2">
    <name type="scientific">Panstrongylus lignarius</name>
    <dbReference type="NCBI Taxonomy" id="156445"/>
    <lineage>
        <taxon>Eukaryota</taxon>
        <taxon>Metazoa</taxon>
        <taxon>Ecdysozoa</taxon>
        <taxon>Arthropoda</taxon>
        <taxon>Hexapoda</taxon>
        <taxon>Insecta</taxon>
        <taxon>Pterygota</taxon>
        <taxon>Neoptera</taxon>
        <taxon>Paraneoptera</taxon>
        <taxon>Hemiptera</taxon>
        <taxon>Heteroptera</taxon>
        <taxon>Panheteroptera</taxon>
        <taxon>Cimicomorpha</taxon>
        <taxon>Reduviidae</taxon>
        <taxon>Triatominae</taxon>
        <taxon>Panstrongylus</taxon>
    </lineage>
</organism>
<sequence length="83" mass="9227">MLSLFFLIINLSSFSNTSFFLTSVFFGFILFCACKAAWLCKYRSSSVSASSERFNLSEFSIAAFPSPKIVPKGVISPNLIFFS</sequence>
<evidence type="ECO:0000256" key="1">
    <source>
        <dbReference type="SAM" id="Phobius"/>
    </source>
</evidence>
<accession>A0A224Y4N6</accession>
<keyword evidence="1" id="KW-0812">Transmembrane</keyword>
<name>A0A224Y4N6_9HEMI</name>
<dbReference type="AlphaFoldDB" id="A0A224Y4N6"/>
<reference evidence="2" key="1">
    <citation type="journal article" date="2018" name="PLoS Negl. Trop. Dis.">
        <title>An insight into the salivary gland and fat body transcriptome of Panstrongylus lignarius (Hemiptera: Heteroptera), the main vector of Chagas disease in Peru.</title>
        <authorList>
            <person name="Nevoa J.C."/>
            <person name="Mendes M.T."/>
            <person name="da Silva M.V."/>
            <person name="Soares S.C."/>
            <person name="Oliveira C.J.F."/>
            <person name="Ribeiro J.M.C."/>
        </authorList>
    </citation>
    <scope>NUCLEOTIDE SEQUENCE</scope>
</reference>
<dbReference type="EMBL" id="GFTR01000987">
    <property type="protein sequence ID" value="JAW15439.1"/>
    <property type="molecule type" value="Transcribed_RNA"/>
</dbReference>
<keyword evidence="1" id="KW-0472">Membrane</keyword>
<proteinExistence type="predicted"/>
<feature type="transmembrane region" description="Helical" evidence="1">
    <location>
        <begin position="20"/>
        <end position="40"/>
    </location>
</feature>
<keyword evidence="1" id="KW-1133">Transmembrane helix</keyword>
<protein>
    <submittedName>
        <fullName evidence="2">Uncharacterized protein</fullName>
    </submittedName>
</protein>
<evidence type="ECO:0000313" key="2">
    <source>
        <dbReference type="EMBL" id="JAW15439.1"/>
    </source>
</evidence>